<dbReference type="HOGENOM" id="CLU_148791_0_0_1"/>
<reference evidence="2" key="1">
    <citation type="submission" date="2013-02" db="EMBL/GenBank/DDBJ databases">
        <authorList>
            <consortium name="The Broad Institute Genome Sequencing Platform"/>
            <person name="Cuomo C."/>
            <person name="Becnel J."/>
            <person name="Sanscrainte N."/>
            <person name="Walker B."/>
            <person name="Young S.K."/>
            <person name="Zeng Q."/>
            <person name="Gargeya S."/>
            <person name="Fitzgerald M."/>
            <person name="Haas B."/>
            <person name="Abouelleil A."/>
            <person name="Alvarado L."/>
            <person name="Arachchi H.M."/>
            <person name="Berlin A.M."/>
            <person name="Chapman S.B."/>
            <person name="Dewar J."/>
            <person name="Goldberg J."/>
            <person name="Griggs A."/>
            <person name="Gujja S."/>
            <person name="Hansen M."/>
            <person name="Howarth C."/>
            <person name="Imamovic A."/>
            <person name="Larimer J."/>
            <person name="McCowan C."/>
            <person name="Murphy C."/>
            <person name="Neiman D."/>
            <person name="Pearson M."/>
            <person name="Priest M."/>
            <person name="Roberts A."/>
            <person name="Saif S."/>
            <person name="Shea T."/>
            <person name="Sisk P."/>
            <person name="Sykes S."/>
            <person name="Wortman J."/>
            <person name="Nusbaum C."/>
            <person name="Birren B."/>
        </authorList>
    </citation>
    <scope>NUCLEOTIDE SEQUENCE [LARGE SCALE GENOMIC DNA]</scope>
    <source>
        <strain evidence="2">PRA339</strain>
    </source>
</reference>
<sequence>MIIILSIIIPLLLLILFIKLHRKTYKKTVAFVGPRGSGKTRCLYKICRNIAVSTVPTLVSNELIYKDYIIKEIVPIKSDDPFVKYGIDDKTIKYFCFIKSMDDVFDVKDYFIKFVYFGENNKFSSNVICLNNEPNNLVRFIK</sequence>
<dbReference type="EMBL" id="KK365131">
    <property type="protein sequence ID" value="KCZ82224.1"/>
    <property type="molecule type" value="Genomic_DNA"/>
</dbReference>
<dbReference type="VEuPathDB" id="MicrosporidiaDB:H312_00247"/>
<gene>
    <name evidence="1" type="ORF">H312_00247</name>
</gene>
<evidence type="ECO:0000313" key="2">
    <source>
        <dbReference type="Proteomes" id="UP000030655"/>
    </source>
</evidence>
<dbReference type="InterPro" id="IPR027417">
    <property type="entry name" value="P-loop_NTPase"/>
</dbReference>
<accession>A0A059F5F9</accession>
<proteinExistence type="predicted"/>
<protein>
    <recommendedName>
        <fullName evidence="3">Signal recognition particle receptor subunit beta</fullName>
    </recommendedName>
</protein>
<organism evidence="1 2">
    <name type="scientific">Anncaliia algerae PRA339</name>
    <dbReference type="NCBI Taxonomy" id="1288291"/>
    <lineage>
        <taxon>Eukaryota</taxon>
        <taxon>Fungi</taxon>
        <taxon>Fungi incertae sedis</taxon>
        <taxon>Microsporidia</taxon>
        <taxon>Tubulinosematoidea</taxon>
        <taxon>Tubulinosematidae</taxon>
        <taxon>Anncaliia</taxon>
    </lineage>
</organism>
<evidence type="ECO:0008006" key="3">
    <source>
        <dbReference type="Google" id="ProtNLM"/>
    </source>
</evidence>
<dbReference type="Proteomes" id="UP000030655">
    <property type="component" value="Unassembled WGS sequence"/>
</dbReference>
<dbReference type="AlphaFoldDB" id="A0A059F5F9"/>
<keyword evidence="2" id="KW-1185">Reference proteome</keyword>
<dbReference type="OrthoDB" id="2188793at2759"/>
<evidence type="ECO:0000313" key="1">
    <source>
        <dbReference type="EMBL" id="KCZ82224.1"/>
    </source>
</evidence>
<dbReference type="SUPFAM" id="SSF52540">
    <property type="entry name" value="P-loop containing nucleoside triphosphate hydrolases"/>
    <property type="match status" value="1"/>
</dbReference>
<name>A0A059F5F9_9MICR</name>
<reference evidence="1 2" key="2">
    <citation type="submission" date="2014-03" db="EMBL/GenBank/DDBJ databases">
        <title>The Genome Sequence of Anncaliia algerae insect isolate PRA339.</title>
        <authorList>
            <consortium name="The Broad Institute Genome Sequencing Platform"/>
            <consortium name="The Broad Institute Genome Sequencing Center for Infectious Disease"/>
            <person name="Cuomo C."/>
            <person name="Becnel J."/>
            <person name="Sanscrainte N."/>
            <person name="Walker B."/>
            <person name="Young S.K."/>
            <person name="Zeng Q."/>
            <person name="Gargeya S."/>
            <person name="Fitzgerald M."/>
            <person name="Haas B."/>
            <person name="Abouelleil A."/>
            <person name="Alvarado L."/>
            <person name="Arachchi H.M."/>
            <person name="Berlin A.M."/>
            <person name="Chapman S.B."/>
            <person name="Dewar J."/>
            <person name="Goldberg J."/>
            <person name="Griggs A."/>
            <person name="Gujja S."/>
            <person name="Hansen M."/>
            <person name="Howarth C."/>
            <person name="Imamovic A."/>
            <person name="Larimer J."/>
            <person name="McCowan C."/>
            <person name="Murphy C."/>
            <person name="Neiman D."/>
            <person name="Pearson M."/>
            <person name="Priest M."/>
            <person name="Roberts A."/>
            <person name="Saif S."/>
            <person name="Shea T."/>
            <person name="Sisk P."/>
            <person name="Sykes S."/>
            <person name="Wortman J."/>
            <person name="Nusbaum C."/>
            <person name="Birren B."/>
        </authorList>
    </citation>
    <scope>NUCLEOTIDE SEQUENCE [LARGE SCALE GENOMIC DNA]</scope>
    <source>
        <strain evidence="1 2">PRA339</strain>
    </source>
</reference>